<evidence type="ECO:0000256" key="1">
    <source>
        <dbReference type="SAM" id="MobiDB-lite"/>
    </source>
</evidence>
<feature type="compositionally biased region" description="Polar residues" evidence="1">
    <location>
        <begin position="120"/>
        <end position="151"/>
    </location>
</feature>
<gene>
    <name evidence="2" type="ORF">BGZ99_004757</name>
</gene>
<feature type="compositionally biased region" description="Low complexity" evidence="1">
    <location>
        <begin position="264"/>
        <end position="307"/>
    </location>
</feature>
<dbReference type="AlphaFoldDB" id="A0A9P6RUP8"/>
<feature type="region of interest" description="Disordered" evidence="1">
    <location>
        <begin position="1"/>
        <end position="45"/>
    </location>
</feature>
<sequence>MDPQQPARAHDPNNRIVSSGKGKEPSSISGVGASSPESGSQSTGVSVGLLGSVAASARNMASALDPRQPDLVRQHHSFGSTLPGGTVSGSAMAGSGSKAESSSTASRMFQHTTSALDIIGSSNSGSIAESADQQPSFRGGFSSSTSQQQPATGERMMDWDNFLASSESTIEDSQPYRPPAMSSFDFPTFVPTDQDTLGQRQPTTRELPPLHQHYPQTYQQQRLQGAPLSSFDSVYNAHLSQPMNLTPANHAAFLEYLKSTAERAQSQSSESAATSHTPASTSQQLHSHQQSSQHQQHSQPQPQPQYSHHSRTVLTATEPGLFSHDIKRQQHLDGSDILAFLDSTSYSDFVDQVEAGGVEKHQQERREFVYSEAVLGSESQSLFSTLQMIQHLPSERQDIVEYLMRQGTYTEDVWSRPFGHDAEREEAASMAASRAEQDLFLQQQQQQQQQQQSSETGESLTTEEMERVLNQIVEEAKAEVKTGETNGRALNRLMMVRSHITMGTKL</sequence>
<feature type="compositionally biased region" description="Low complexity" evidence="1">
    <location>
        <begin position="84"/>
        <end position="106"/>
    </location>
</feature>
<reference evidence="2" key="1">
    <citation type="journal article" date="2020" name="Fungal Divers.">
        <title>Resolving the Mortierellaceae phylogeny through synthesis of multi-gene phylogenetics and phylogenomics.</title>
        <authorList>
            <person name="Vandepol N."/>
            <person name="Liber J."/>
            <person name="Desiro A."/>
            <person name="Na H."/>
            <person name="Kennedy M."/>
            <person name="Barry K."/>
            <person name="Grigoriev I.V."/>
            <person name="Miller A.N."/>
            <person name="O'Donnell K."/>
            <person name="Stajich J.E."/>
            <person name="Bonito G."/>
        </authorList>
    </citation>
    <scope>NUCLEOTIDE SEQUENCE</scope>
    <source>
        <strain evidence="2">REB-010B</strain>
    </source>
</reference>
<feature type="region of interest" description="Disordered" evidence="1">
    <location>
        <begin position="421"/>
        <end position="463"/>
    </location>
</feature>
<dbReference type="EMBL" id="JAAAIP010000003">
    <property type="protein sequence ID" value="KAG0330387.1"/>
    <property type="molecule type" value="Genomic_DNA"/>
</dbReference>
<dbReference type="OrthoDB" id="2419911at2759"/>
<accession>A0A9P6RUP8</accession>
<evidence type="ECO:0000313" key="3">
    <source>
        <dbReference type="Proteomes" id="UP000738325"/>
    </source>
</evidence>
<organism evidence="2 3">
    <name type="scientific">Dissophora globulifera</name>
    <dbReference type="NCBI Taxonomy" id="979702"/>
    <lineage>
        <taxon>Eukaryota</taxon>
        <taxon>Fungi</taxon>
        <taxon>Fungi incertae sedis</taxon>
        <taxon>Mucoromycota</taxon>
        <taxon>Mortierellomycotina</taxon>
        <taxon>Mortierellomycetes</taxon>
        <taxon>Mortierellales</taxon>
        <taxon>Mortierellaceae</taxon>
        <taxon>Dissophora</taxon>
    </lineage>
</organism>
<proteinExistence type="predicted"/>
<evidence type="ECO:0000313" key="2">
    <source>
        <dbReference type="EMBL" id="KAG0330387.1"/>
    </source>
</evidence>
<feature type="compositionally biased region" description="Polar residues" evidence="1">
    <location>
        <begin position="35"/>
        <end position="45"/>
    </location>
</feature>
<feature type="region of interest" description="Disordered" evidence="1">
    <location>
        <begin position="120"/>
        <end position="153"/>
    </location>
</feature>
<comment type="caution">
    <text evidence="2">The sequence shown here is derived from an EMBL/GenBank/DDBJ whole genome shotgun (WGS) entry which is preliminary data.</text>
</comment>
<name>A0A9P6RUP8_9FUNG</name>
<feature type="region of interest" description="Disordered" evidence="1">
    <location>
        <begin position="60"/>
        <end position="107"/>
    </location>
</feature>
<feature type="compositionally biased region" description="Low complexity" evidence="1">
    <location>
        <begin position="442"/>
        <end position="462"/>
    </location>
</feature>
<keyword evidence="3" id="KW-1185">Reference proteome</keyword>
<protein>
    <submittedName>
        <fullName evidence="2">Uncharacterized protein</fullName>
    </submittedName>
</protein>
<feature type="region of interest" description="Disordered" evidence="1">
    <location>
        <begin position="264"/>
        <end position="310"/>
    </location>
</feature>
<dbReference type="Proteomes" id="UP000738325">
    <property type="component" value="Unassembled WGS sequence"/>
</dbReference>